<evidence type="ECO:0000256" key="5">
    <source>
        <dbReference type="PROSITE-ProRule" id="PRU00335"/>
    </source>
</evidence>
<dbReference type="InterPro" id="IPR009057">
    <property type="entry name" value="Homeodomain-like_sf"/>
</dbReference>
<evidence type="ECO:0000256" key="3">
    <source>
        <dbReference type="ARBA" id="ARBA00023125"/>
    </source>
</evidence>
<name>A0A542ZQP6_9ACTN</name>
<proteinExistence type="predicted"/>
<evidence type="ECO:0000256" key="2">
    <source>
        <dbReference type="ARBA" id="ARBA00023015"/>
    </source>
</evidence>
<dbReference type="Gene3D" id="1.10.357.10">
    <property type="entry name" value="Tetracycline Repressor, domain 2"/>
    <property type="match status" value="1"/>
</dbReference>
<dbReference type="EMBL" id="VFOR01000001">
    <property type="protein sequence ID" value="TQL62606.1"/>
    <property type="molecule type" value="Genomic_DNA"/>
</dbReference>
<dbReference type="PROSITE" id="PS50977">
    <property type="entry name" value="HTH_TETR_2"/>
    <property type="match status" value="1"/>
</dbReference>
<sequence length="204" mass="22424">MQSHCYRGVMPRHADPEQRRREIALGVIHVMIQHGIEAVSLRRVADAAGVSMGRVQHYFATKDDLLVHACLTITELAEDRYIKGDTDPRARLRHLLMQAIPTNDIGIAALSAWYMFITAAVAHPRVAAVIREAWTSLHDEITSLTYELGDTSPETTANLLAAVLDGICLRVINGALSPAEARSVLDRSLDRLLPGECGLAQTPR</sequence>
<accession>A0A542ZQP6</accession>
<comment type="caution">
    <text evidence="7">The sequence shown here is derived from an EMBL/GenBank/DDBJ whole genome shotgun (WGS) entry which is preliminary data.</text>
</comment>
<gene>
    <name evidence="7" type="ORF">FB460_0390</name>
</gene>
<dbReference type="PANTHER" id="PTHR30055:SF234">
    <property type="entry name" value="HTH-TYPE TRANSCRIPTIONAL REGULATOR BETI"/>
    <property type="match status" value="1"/>
</dbReference>
<evidence type="ECO:0000259" key="6">
    <source>
        <dbReference type="PROSITE" id="PS50977"/>
    </source>
</evidence>
<dbReference type="Proteomes" id="UP000316196">
    <property type="component" value="Unassembled WGS sequence"/>
</dbReference>
<keyword evidence="3 5" id="KW-0238">DNA-binding</keyword>
<keyword evidence="4" id="KW-0804">Transcription</keyword>
<dbReference type="AlphaFoldDB" id="A0A542ZQP6"/>
<dbReference type="InterPro" id="IPR050109">
    <property type="entry name" value="HTH-type_TetR-like_transc_reg"/>
</dbReference>
<evidence type="ECO:0000256" key="1">
    <source>
        <dbReference type="ARBA" id="ARBA00022491"/>
    </source>
</evidence>
<dbReference type="SUPFAM" id="SSF48498">
    <property type="entry name" value="Tetracyclin repressor-like, C-terminal domain"/>
    <property type="match status" value="1"/>
</dbReference>
<evidence type="ECO:0000313" key="8">
    <source>
        <dbReference type="Proteomes" id="UP000316196"/>
    </source>
</evidence>
<keyword evidence="8" id="KW-1185">Reference proteome</keyword>
<evidence type="ECO:0000313" key="7">
    <source>
        <dbReference type="EMBL" id="TQL62606.1"/>
    </source>
</evidence>
<keyword evidence="1" id="KW-0678">Repressor</keyword>
<dbReference type="PANTHER" id="PTHR30055">
    <property type="entry name" value="HTH-TYPE TRANSCRIPTIONAL REGULATOR RUTR"/>
    <property type="match status" value="1"/>
</dbReference>
<protein>
    <submittedName>
        <fullName evidence="7">TetR family transcriptional regulator</fullName>
    </submittedName>
</protein>
<dbReference type="Pfam" id="PF00440">
    <property type="entry name" value="TetR_N"/>
    <property type="match status" value="1"/>
</dbReference>
<dbReference type="SUPFAM" id="SSF46689">
    <property type="entry name" value="Homeodomain-like"/>
    <property type="match status" value="1"/>
</dbReference>
<dbReference type="InterPro" id="IPR001647">
    <property type="entry name" value="HTH_TetR"/>
</dbReference>
<evidence type="ECO:0000256" key="4">
    <source>
        <dbReference type="ARBA" id="ARBA00023163"/>
    </source>
</evidence>
<organism evidence="7 8">
    <name type="scientific">Propioniferax innocua</name>
    <dbReference type="NCBI Taxonomy" id="1753"/>
    <lineage>
        <taxon>Bacteria</taxon>
        <taxon>Bacillati</taxon>
        <taxon>Actinomycetota</taxon>
        <taxon>Actinomycetes</taxon>
        <taxon>Propionibacteriales</taxon>
        <taxon>Propionibacteriaceae</taxon>
        <taxon>Propioniferax</taxon>
    </lineage>
</organism>
<dbReference type="InterPro" id="IPR036271">
    <property type="entry name" value="Tet_transcr_reg_TetR-rel_C_sf"/>
</dbReference>
<dbReference type="Pfam" id="PF13977">
    <property type="entry name" value="TetR_C_6"/>
    <property type="match status" value="1"/>
</dbReference>
<keyword evidence="2" id="KW-0805">Transcription regulation</keyword>
<feature type="domain" description="HTH tetR-type" evidence="6">
    <location>
        <begin position="17"/>
        <end position="77"/>
    </location>
</feature>
<dbReference type="InterPro" id="IPR039538">
    <property type="entry name" value="BetI_C"/>
</dbReference>
<feature type="DNA-binding region" description="H-T-H motif" evidence="5">
    <location>
        <begin position="40"/>
        <end position="59"/>
    </location>
</feature>
<reference evidence="7 8" key="1">
    <citation type="submission" date="2019-06" db="EMBL/GenBank/DDBJ databases">
        <title>Sequencing the genomes of 1000 actinobacteria strains.</title>
        <authorList>
            <person name="Klenk H.-P."/>
        </authorList>
    </citation>
    <scope>NUCLEOTIDE SEQUENCE [LARGE SCALE GENOMIC DNA]</scope>
    <source>
        <strain evidence="7 8">DSM 8251</strain>
    </source>
</reference>
<dbReference type="GO" id="GO:0003700">
    <property type="term" value="F:DNA-binding transcription factor activity"/>
    <property type="evidence" value="ECO:0007669"/>
    <property type="project" value="TreeGrafter"/>
</dbReference>
<dbReference type="GO" id="GO:0000976">
    <property type="term" value="F:transcription cis-regulatory region binding"/>
    <property type="evidence" value="ECO:0007669"/>
    <property type="project" value="TreeGrafter"/>
</dbReference>